<dbReference type="EMBL" id="JAFIMR010000033">
    <property type="protein sequence ID" value="KAI1859719.1"/>
    <property type="molecule type" value="Genomic_DNA"/>
</dbReference>
<keyword evidence="3" id="KW-1185">Reference proteome</keyword>
<proteinExistence type="predicted"/>
<gene>
    <name evidence="2" type="ORF">JX265_010168</name>
</gene>
<reference evidence="2" key="1">
    <citation type="submission" date="2021-03" db="EMBL/GenBank/DDBJ databases">
        <title>Revisited historic fungal species revealed as producer of novel bioactive compounds through whole genome sequencing and comparative genomics.</title>
        <authorList>
            <person name="Vignolle G.A."/>
            <person name="Hochenegger N."/>
            <person name="Mach R.L."/>
            <person name="Mach-Aigner A.R."/>
            <person name="Javad Rahimi M."/>
            <person name="Salim K.A."/>
            <person name="Chan C.M."/>
            <person name="Lim L.B.L."/>
            <person name="Cai F."/>
            <person name="Druzhinina I.S."/>
            <person name="U'Ren J.M."/>
            <person name="Derntl C."/>
        </authorList>
    </citation>
    <scope>NUCLEOTIDE SEQUENCE</scope>
    <source>
        <strain evidence="2">TUCIM 5799</strain>
    </source>
</reference>
<name>A0A9P9WEF7_9PEZI</name>
<feature type="compositionally biased region" description="Basic and acidic residues" evidence="1">
    <location>
        <begin position="89"/>
        <end position="101"/>
    </location>
</feature>
<accession>A0A9P9WEF7</accession>
<dbReference type="Proteomes" id="UP000829685">
    <property type="component" value="Unassembled WGS sequence"/>
</dbReference>
<organism evidence="2 3">
    <name type="scientific">Neoarthrinium moseri</name>
    <dbReference type="NCBI Taxonomy" id="1658444"/>
    <lineage>
        <taxon>Eukaryota</taxon>
        <taxon>Fungi</taxon>
        <taxon>Dikarya</taxon>
        <taxon>Ascomycota</taxon>
        <taxon>Pezizomycotina</taxon>
        <taxon>Sordariomycetes</taxon>
        <taxon>Xylariomycetidae</taxon>
        <taxon>Amphisphaeriales</taxon>
        <taxon>Apiosporaceae</taxon>
        <taxon>Neoarthrinium</taxon>
    </lineage>
</organism>
<dbReference type="AlphaFoldDB" id="A0A9P9WEF7"/>
<feature type="region of interest" description="Disordered" evidence="1">
    <location>
        <begin position="59"/>
        <end position="101"/>
    </location>
</feature>
<evidence type="ECO:0000313" key="3">
    <source>
        <dbReference type="Proteomes" id="UP000829685"/>
    </source>
</evidence>
<protein>
    <submittedName>
        <fullName evidence="2">Uncharacterized protein</fullName>
    </submittedName>
</protein>
<comment type="caution">
    <text evidence="2">The sequence shown here is derived from an EMBL/GenBank/DDBJ whole genome shotgun (WGS) entry which is preliminary data.</text>
</comment>
<evidence type="ECO:0000256" key="1">
    <source>
        <dbReference type="SAM" id="MobiDB-lite"/>
    </source>
</evidence>
<sequence>MFTCRIAIARETPVGVGGGNSVHGKAWCNWLYLKEASLRAGKAFRTGSSLYTKVAREANKTAPSTPGVARGWTDLQPLGPPEVASEDPEAVRSDSFKVPRD</sequence>
<evidence type="ECO:0000313" key="2">
    <source>
        <dbReference type="EMBL" id="KAI1859719.1"/>
    </source>
</evidence>